<keyword evidence="4" id="KW-1185">Reference proteome</keyword>
<evidence type="ECO:0000313" key="3">
    <source>
        <dbReference type="EMBL" id="CAL6019199.1"/>
    </source>
</evidence>
<proteinExistence type="predicted"/>
<dbReference type="EMBL" id="CAXDID020000082">
    <property type="protein sequence ID" value="CAL6019199.1"/>
    <property type="molecule type" value="Genomic_DNA"/>
</dbReference>
<keyword evidence="1" id="KW-0812">Transmembrane</keyword>
<keyword evidence="1" id="KW-1133">Transmembrane helix</keyword>
<protein>
    <recommendedName>
        <fullName evidence="5">Transmembrane protein</fullName>
    </recommendedName>
</protein>
<evidence type="ECO:0008006" key="5">
    <source>
        <dbReference type="Google" id="ProtNLM"/>
    </source>
</evidence>
<name>A0AA86NTK2_9EUKA</name>
<dbReference type="AlphaFoldDB" id="A0AA86NTK2"/>
<keyword evidence="1" id="KW-0472">Membrane</keyword>
<feature type="transmembrane region" description="Helical" evidence="1">
    <location>
        <begin position="503"/>
        <end position="527"/>
    </location>
</feature>
<comment type="caution">
    <text evidence="2">The sequence shown here is derived from an EMBL/GenBank/DDBJ whole genome shotgun (WGS) entry which is preliminary data.</text>
</comment>
<organism evidence="2">
    <name type="scientific">Hexamita inflata</name>
    <dbReference type="NCBI Taxonomy" id="28002"/>
    <lineage>
        <taxon>Eukaryota</taxon>
        <taxon>Metamonada</taxon>
        <taxon>Diplomonadida</taxon>
        <taxon>Hexamitidae</taxon>
        <taxon>Hexamitinae</taxon>
        <taxon>Hexamita</taxon>
    </lineage>
</organism>
<gene>
    <name evidence="2" type="ORF">HINF_LOCUS13977</name>
    <name evidence="3" type="ORF">HINF_LOCUS26835</name>
</gene>
<dbReference type="EMBL" id="CATOUU010000367">
    <property type="protein sequence ID" value="CAI9926332.1"/>
    <property type="molecule type" value="Genomic_DNA"/>
</dbReference>
<sequence length="547" mass="63260">MINTIFVLMNSINRQKINNCYTTETYLELDTNQETFTILLVSAKNINCNVFPSDVYVNLTLPSPFIKPLQTIISSFNYSQTEKIQIPIDYSFLLPGSTIDQYALINFAKFSIYSLSEITEQEIMTSFVKKSNLQQCFAYIELTINVDSISMSTTPLSNCKLQISNTNSESKLTKMAIIINDIQFDYDSSQLQNFIDCYQQPSCFNVQSIINTDLSKLILEPFHTAKLKLLSHQGTIDVAIEYPIKYIHVSSTDNYFQQSNSMIYIQNNSFIPMVEIDENTDISNIQQKIDQMSYTKVIQRLSCKLNSKQFTYQTVTYGYFNVSQQQMIISCNEGSPNQQQYCKAFYDYAYDNIETQCYLDIQIYNGDVCDYIEKIHLFTSSTCFQKFWVSQEQQQTCVEIEMKQQCQPQNQETYLVYLVLYENKLYYKGGLKNQYGMVANISSTTTNFCFNCSQYIDLNDQLKCNETNNHYIASKNTWRLSTQSYFQDLTNVVLSKMYIKTNYSAVSTITLVLGFTILIISVSFCILQIKQTQRIIAEVKNKKAVKL</sequence>
<accession>A0AA86NTK2</accession>
<dbReference type="Proteomes" id="UP001642409">
    <property type="component" value="Unassembled WGS sequence"/>
</dbReference>
<evidence type="ECO:0000313" key="4">
    <source>
        <dbReference type="Proteomes" id="UP001642409"/>
    </source>
</evidence>
<evidence type="ECO:0000256" key="1">
    <source>
        <dbReference type="SAM" id="Phobius"/>
    </source>
</evidence>
<reference evidence="3 4" key="2">
    <citation type="submission" date="2024-07" db="EMBL/GenBank/DDBJ databases">
        <authorList>
            <person name="Akdeniz Z."/>
        </authorList>
    </citation>
    <scope>NUCLEOTIDE SEQUENCE [LARGE SCALE GENOMIC DNA]</scope>
</reference>
<reference evidence="2" key="1">
    <citation type="submission" date="2023-06" db="EMBL/GenBank/DDBJ databases">
        <authorList>
            <person name="Kurt Z."/>
        </authorList>
    </citation>
    <scope>NUCLEOTIDE SEQUENCE</scope>
</reference>
<evidence type="ECO:0000313" key="2">
    <source>
        <dbReference type="EMBL" id="CAI9926332.1"/>
    </source>
</evidence>